<dbReference type="GO" id="GO:0005886">
    <property type="term" value="C:plasma membrane"/>
    <property type="evidence" value="ECO:0007669"/>
    <property type="project" value="UniProtKB-SubCell"/>
</dbReference>
<dbReference type="InterPro" id="IPR027022">
    <property type="entry name" value="ABC_permease_BceB-typ"/>
</dbReference>
<feature type="transmembrane region" description="Helical" evidence="6">
    <location>
        <begin position="231"/>
        <end position="254"/>
    </location>
</feature>
<feature type="domain" description="ABC3 transporter permease C-terminal" evidence="7">
    <location>
        <begin position="67"/>
        <end position="173"/>
    </location>
</feature>
<feature type="transmembrane region" description="Helical" evidence="6">
    <location>
        <begin position="108"/>
        <end position="141"/>
    </location>
</feature>
<keyword evidence="5 6" id="KW-0472">Membrane</keyword>
<dbReference type="RefSeq" id="WP_078697521.1">
    <property type="nucleotide sequence ID" value="NZ_FUYH01000027.1"/>
</dbReference>
<feature type="transmembrane region" description="Helical" evidence="6">
    <location>
        <begin position="589"/>
        <end position="611"/>
    </location>
</feature>
<protein>
    <submittedName>
        <fullName evidence="8">Putative ABC transport system permease protein</fullName>
    </submittedName>
</protein>
<evidence type="ECO:0000256" key="1">
    <source>
        <dbReference type="ARBA" id="ARBA00004651"/>
    </source>
</evidence>
<accession>A0A1T4Y8Q7</accession>
<dbReference type="STRING" id="1147123.SAMN05443428_12723"/>
<feature type="transmembrane region" description="Helical" evidence="6">
    <location>
        <begin position="161"/>
        <end position="180"/>
    </location>
</feature>
<sequence length="658" mass="75087">MSNFFYPKIAVNNIQKNNKTYIPYILACICTIIMFYNMSFLSAAKNIGNLSDSRSLRQILIFGEGVVGIFSIIFLFYNNRFLIKRRKKEFGLFNILGMEKKHIARVMFFEMTIIMIISIIAGILAGILLSKLMILILFKIITFKVVFGFEIPIKSVIHTAILFSGIFIVNLIYNIFQVHLSNPIELLKETNAGEREPKTKWIIAAIGAVCLAAGYYISLTTKYPLAAVGGFFTAVILVIIGTYCIFISGSIVVLKMLRKNKKYYYKLNHFVSISSMLHRMKQHAAGLSNICILSTMVIVMLSTTISMYAGIEDVLRNRYPRNISVYVSKVSESQIKKINNAIEKQTSILNAAPKNIINYHYIYFITIQKGERFTIKEIDNYFPPDAAELVLVTIDDYNRIANESESLSKGEVLLYSLNGNIEGDVINISGLKLNIKRRLSSLYKEGRLTSIMANSYFLVADMDTIKEVQNLLNSGRNNVEHFSYYYGFDVNAKRDIQIKLTNALKNDLTKINPKVNVEGAEREREGFYVLFGGLFFLGIFLGLLFIMAVVLAMYYNQILEGYDDKERYNIMKKIGMSCEKIRQIIKNQVLTVFFLPLVIAVIHLMFAFNILTKFLAMLNFTNVNLFIICTIITICVFSVIYTIVYALTAKTYYQIVRE</sequence>
<organism evidence="8 9">
    <name type="scientific">Caloramator quimbayensis</name>
    <dbReference type="NCBI Taxonomy" id="1147123"/>
    <lineage>
        <taxon>Bacteria</taxon>
        <taxon>Bacillati</taxon>
        <taxon>Bacillota</taxon>
        <taxon>Clostridia</taxon>
        <taxon>Eubacteriales</taxon>
        <taxon>Clostridiaceae</taxon>
        <taxon>Caloramator</taxon>
    </lineage>
</organism>
<keyword evidence="9" id="KW-1185">Reference proteome</keyword>
<dbReference type="InterPro" id="IPR003838">
    <property type="entry name" value="ABC3_permease_C"/>
</dbReference>
<evidence type="ECO:0000256" key="6">
    <source>
        <dbReference type="PIRNR" id="PIRNR018968"/>
    </source>
</evidence>
<feature type="transmembrane region" description="Helical" evidence="6">
    <location>
        <begin position="21"/>
        <end position="39"/>
    </location>
</feature>
<dbReference type="InterPro" id="IPR052536">
    <property type="entry name" value="ABC-4_Integral_Memb_Prot"/>
</dbReference>
<feature type="transmembrane region" description="Helical" evidence="6">
    <location>
        <begin position="201"/>
        <end position="219"/>
    </location>
</feature>
<dbReference type="AlphaFoldDB" id="A0A1T4Y8Q7"/>
<evidence type="ECO:0000256" key="3">
    <source>
        <dbReference type="ARBA" id="ARBA00022692"/>
    </source>
</evidence>
<gene>
    <name evidence="8" type="ORF">SAMN05443428_12723</name>
</gene>
<feature type="transmembrane region" description="Helical" evidence="6">
    <location>
        <begin position="59"/>
        <end position="78"/>
    </location>
</feature>
<evidence type="ECO:0000256" key="4">
    <source>
        <dbReference type="ARBA" id="ARBA00022989"/>
    </source>
</evidence>
<dbReference type="Proteomes" id="UP000190105">
    <property type="component" value="Unassembled WGS sequence"/>
</dbReference>
<keyword evidence="6" id="KW-0813">Transport</keyword>
<evidence type="ECO:0000256" key="2">
    <source>
        <dbReference type="ARBA" id="ARBA00022475"/>
    </source>
</evidence>
<dbReference type="PANTHER" id="PTHR46795">
    <property type="entry name" value="ABC TRANSPORTER PERMEASE-RELATED-RELATED"/>
    <property type="match status" value="1"/>
</dbReference>
<feature type="transmembrane region" description="Helical" evidence="6">
    <location>
        <begin position="623"/>
        <end position="647"/>
    </location>
</feature>
<dbReference type="Pfam" id="PF02687">
    <property type="entry name" value="FtsX"/>
    <property type="match status" value="1"/>
</dbReference>
<evidence type="ECO:0000259" key="7">
    <source>
        <dbReference type="Pfam" id="PF02687"/>
    </source>
</evidence>
<dbReference type="PANTHER" id="PTHR46795:SF3">
    <property type="entry name" value="ABC TRANSPORTER PERMEASE"/>
    <property type="match status" value="1"/>
</dbReference>
<comment type="subcellular location">
    <subcellularLocation>
        <location evidence="1 6">Cell membrane</location>
        <topology evidence="1 6">Multi-pass membrane protein</topology>
    </subcellularLocation>
</comment>
<keyword evidence="4 6" id="KW-1133">Transmembrane helix</keyword>
<evidence type="ECO:0000313" key="9">
    <source>
        <dbReference type="Proteomes" id="UP000190105"/>
    </source>
</evidence>
<keyword evidence="2 6" id="KW-1003">Cell membrane</keyword>
<dbReference type="GO" id="GO:0055085">
    <property type="term" value="P:transmembrane transport"/>
    <property type="evidence" value="ECO:0007669"/>
    <property type="project" value="UniProtKB-UniRule"/>
</dbReference>
<proteinExistence type="inferred from homology"/>
<dbReference type="EMBL" id="FUYH01000027">
    <property type="protein sequence ID" value="SKA98083.1"/>
    <property type="molecule type" value="Genomic_DNA"/>
</dbReference>
<comment type="similarity">
    <text evidence="6">Belongs to the ABC-4 integral membrane protein family.</text>
</comment>
<feature type="transmembrane region" description="Helical" evidence="6">
    <location>
        <begin position="286"/>
        <end position="311"/>
    </location>
</feature>
<feature type="transmembrane region" description="Helical" evidence="6">
    <location>
        <begin position="527"/>
        <end position="555"/>
    </location>
</feature>
<evidence type="ECO:0000256" key="5">
    <source>
        <dbReference type="ARBA" id="ARBA00023136"/>
    </source>
</evidence>
<keyword evidence="3 6" id="KW-0812">Transmembrane</keyword>
<evidence type="ECO:0000313" key="8">
    <source>
        <dbReference type="EMBL" id="SKA98083.1"/>
    </source>
</evidence>
<reference evidence="9" key="1">
    <citation type="submission" date="2017-02" db="EMBL/GenBank/DDBJ databases">
        <authorList>
            <person name="Varghese N."/>
            <person name="Submissions S."/>
        </authorList>
    </citation>
    <scope>NUCLEOTIDE SEQUENCE [LARGE SCALE GENOMIC DNA]</scope>
    <source>
        <strain evidence="9">USBA 833</strain>
    </source>
</reference>
<dbReference type="PIRSF" id="PIRSF018968">
    <property type="entry name" value="ABC_permease_BceB"/>
    <property type="match status" value="1"/>
</dbReference>
<dbReference type="OrthoDB" id="9781780at2"/>
<name>A0A1T4Y8Q7_9CLOT</name>